<evidence type="ECO:0008006" key="4">
    <source>
        <dbReference type="Google" id="ProtNLM"/>
    </source>
</evidence>
<comment type="caution">
    <text evidence="2">The sequence shown here is derived from an EMBL/GenBank/DDBJ whole genome shotgun (WGS) entry which is preliminary data.</text>
</comment>
<feature type="coiled-coil region" evidence="1">
    <location>
        <begin position="12"/>
        <end position="39"/>
    </location>
</feature>
<dbReference type="OrthoDB" id="6161295at2759"/>
<dbReference type="Proteomes" id="UP000683360">
    <property type="component" value="Unassembled WGS sequence"/>
</dbReference>
<accession>A0A8S3U432</accession>
<dbReference type="AlphaFoldDB" id="A0A8S3U432"/>
<organism evidence="2 3">
    <name type="scientific">Mytilus edulis</name>
    <name type="common">Blue mussel</name>
    <dbReference type="NCBI Taxonomy" id="6550"/>
    <lineage>
        <taxon>Eukaryota</taxon>
        <taxon>Metazoa</taxon>
        <taxon>Spiralia</taxon>
        <taxon>Lophotrochozoa</taxon>
        <taxon>Mollusca</taxon>
        <taxon>Bivalvia</taxon>
        <taxon>Autobranchia</taxon>
        <taxon>Pteriomorphia</taxon>
        <taxon>Mytilida</taxon>
        <taxon>Mytiloidea</taxon>
        <taxon>Mytilidae</taxon>
        <taxon>Mytilinae</taxon>
        <taxon>Mytilus</taxon>
    </lineage>
</organism>
<proteinExistence type="predicted"/>
<sequence>MVTGKSGLFNMNTNCEKKLRTFETKQDKLEQMLTAQRRQKTPGLLAIVTDDDSDDENPISEDMTITPDRLGTIEESAHSTGNFASLLYKEFMAHLFGQENIRKMYNLNGCGWMLKREVCPRTKLIVRQYVVHYYPECRKENTFRNVVVHKVNEALRRQSVNESLSPSSFRHSKSKLIC</sequence>
<evidence type="ECO:0000313" key="3">
    <source>
        <dbReference type="Proteomes" id="UP000683360"/>
    </source>
</evidence>
<reference evidence="2" key="1">
    <citation type="submission" date="2021-03" db="EMBL/GenBank/DDBJ databases">
        <authorList>
            <person name="Bekaert M."/>
        </authorList>
    </citation>
    <scope>NUCLEOTIDE SEQUENCE</scope>
</reference>
<protein>
    <recommendedName>
        <fullName evidence="4">BEN domain-containing protein</fullName>
    </recommendedName>
</protein>
<keyword evidence="3" id="KW-1185">Reference proteome</keyword>
<evidence type="ECO:0000256" key="1">
    <source>
        <dbReference type="SAM" id="Coils"/>
    </source>
</evidence>
<name>A0A8S3U432_MYTED</name>
<evidence type="ECO:0000313" key="2">
    <source>
        <dbReference type="EMBL" id="CAG2238642.1"/>
    </source>
</evidence>
<dbReference type="EMBL" id="CAJPWZ010002464">
    <property type="protein sequence ID" value="CAG2238642.1"/>
    <property type="molecule type" value="Genomic_DNA"/>
</dbReference>
<gene>
    <name evidence="2" type="ORF">MEDL_51042</name>
</gene>
<keyword evidence="1" id="KW-0175">Coiled coil</keyword>